<dbReference type="EMBL" id="VLKW01000004">
    <property type="protein sequence ID" value="TWI47424.1"/>
    <property type="molecule type" value="Genomic_DNA"/>
</dbReference>
<organism evidence="3 4">
    <name type="scientific">Pseudoduganella flava</name>
    <dbReference type="NCBI Taxonomy" id="871742"/>
    <lineage>
        <taxon>Bacteria</taxon>
        <taxon>Pseudomonadati</taxon>
        <taxon>Pseudomonadota</taxon>
        <taxon>Betaproteobacteria</taxon>
        <taxon>Burkholderiales</taxon>
        <taxon>Oxalobacteraceae</taxon>
        <taxon>Telluria group</taxon>
        <taxon>Pseudoduganella</taxon>
    </lineage>
</organism>
<evidence type="ECO:0000313" key="4">
    <source>
        <dbReference type="Proteomes" id="UP000315112"/>
    </source>
</evidence>
<gene>
    <name evidence="2" type="ORF">GO485_09595</name>
    <name evidence="3" type="ORF">IP92_02484</name>
</gene>
<dbReference type="AlphaFoldDB" id="A0A562PSJ9"/>
<evidence type="ECO:0000259" key="1">
    <source>
        <dbReference type="Pfam" id="PF14417"/>
    </source>
</evidence>
<evidence type="ECO:0000313" key="3">
    <source>
        <dbReference type="EMBL" id="TWI47424.1"/>
    </source>
</evidence>
<feature type="domain" description="MEDS" evidence="1">
    <location>
        <begin position="24"/>
        <end position="182"/>
    </location>
</feature>
<reference evidence="3 4" key="1">
    <citation type="journal article" date="2015" name="Stand. Genomic Sci.">
        <title>Genomic Encyclopedia of Bacterial and Archaeal Type Strains, Phase III: the genomes of soil and plant-associated and newly described type strains.</title>
        <authorList>
            <person name="Whitman W.B."/>
            <person name="Woyke T."/>
            <person name="Klenk H.P."/>
            <person name="Zhou Y."/>
            <person name="Lilburn T.G."/>
            <person name="Beck B.J."/>
            <person name="De Vos P."/>
            <person name="Vandamme P."/>
            <person name="Eisen J.A."/>
            <person name="Garrity G."/>
            <person name="Hugenholtz P."/>
            <person name="Kyrpides N.C."/>
        </authorList>
    </citation>
    <scope>NUCLEOTIDE SEQUENCE [LARGE SCALE GENOMIC DNA]</scope>
    <source>
        <strain evidence="3 4">CGMCC 1.10685</strain>
    </source>
</reference>
<accession>A0A562PSJ9</accession>
<dbReference type="InterPro" id="IPR025847">
    <property type="entry name" value="MEDS_domain"/>
</dbReference>
<sequence>MKYSQAAQRKTVDTFWSDTPACEHSVQLYACETSFIDALEGYAAAGIRGGDAIIVIATPEHREALEQRLAEGGFDVQTAARRGQYIALDARATLDRFVVDGWPDEVRFRALIGDLVATAREHYPCVRAFGEMVGLLWAEGRHAATLELERLWTRLCQEERFPLFCAYSQALFADPAAAELIRAAHARVCPF</sequence>
<protein>
    <submittedName>
        <fullName evidence="3">DcmR-like sensory protein</fullName>
    </submittedName>
</protein>
<dbReference type="Pfam" id="PF14417">
    <property type="entry name" value="MEDS"/>
    <property type="match status" value="1"/>
</dbReference>
<proteinExistence type="predicted"/>
<keyword evidence="5" id="KW-1185">Reference proteome</keyword>
<reference evidence="2 5" key="3">
    <citation type="submission" date="2019-12" db="EMBL/GenBank/DDBJ databases">
        <title>Draft Genome Sequences of Six Type Strains of the Genus Massilia.</title>
        <authorList>
            <person name="Miess H."/>
            <person name="Frediansyah A."/>
            <person name="Goeker M."/>
            <person name="Gross H."/>
        </authorList>
    </citation>
    <scope>NUCLEOTIDE SEQUENCE [LARGE SCALE GENOMIC DNA]</scope>
    <source>
        <strain evidence="2 5">DSM 26639</strain>
    </source>
</reference>
<dbReference type="Proteomes" id="UP000437862">
    <property type="component" value="Chromosome"/>
</dbReference>
<name>A0A562PSJ9_9BURK</name>
<reference evidence="3" key="2">
    <citation type="submission" date="2019-07" db="EMBL/GenBank/DDBJ databases">
        <authorList>
            <person name="Whitman W."/>
            <person name="Huntemann M."/>
            <person name="Clum A."/>
            <person name="Pillay M."/>
            <person name="Palaniappan K."/>
            <person name="Varghese N."/>
            <person name="Mikhailova N."/>
            <person name="Stamatis D."/>
            <person name="Reddy T."/>
            <person name="Daum C."/>
            <person name="Shapiro N."/>
            <person name="Ivanova N."/>
            <person name="Kyrpides N."/>
            <person name="Woyke T."/>
        </authorList>
    </citation>
    <scope>NUCLEOTIDE SEQUENCE</scope>
    <source>
        <strain evidence="3">CGMCC 1.10685</strain>
    </source>
</reference>
<evidence type="ECO:0000313" key="2">
    <source>
        <dbReference type="EMBL" id="QGZ39276.1"/>
    </source>
</evidence>
<dbReference type="OrthoDB" id="9782655at2"/>
<dbReference type="EMBL" id="CP046904">
    <property type="protein sequence ID" value="QGZ39276.1"/>
    <property type="molecule type" value="Genomic_DNA"/>
</dbReference>
<dbReference type="RefSeq" id="WP_145875188.1">
    <property type="nucleotide sequence ID" value="NZ_CP046904.1"/>
</dbReference>
<evidence type="ECO:0000313" key="5">
    <source>
        <dbReference type="Proteomes" id="UP000437862"/>
    </source>
</evidence>
<dbReference type="Proteomes" id="UP000315112">
    <property type="component" value="Unassembled WGS sequence"/>
</dbReference>